<evidence type="ECO:0000256" key="1">
    <source>
        <dbReference type="ARBA" id="ARBA00004613"/>
    </source>
</evidence>
<evidence type="ECO:0000313" key="7">
    <source>
        <dbReference type="Proteomes" id="UP000287352"/>
    </source>
</evidence>
<dbReference type="GO" id="GO:0010411">
    <property type="term" value="P:xyloglucan metabolic process"/>
    <property type="evidence" value="ECO:0007669"/>
    <property type="project" value="TreeGrafter"/>
</dbReference>
<dbReference type="RefSeq" id="WP_126578934.1">
    <property type="nucleotide sequence ID" value="NZ_BIFR01000001.1"/>
</dbReference>
<comment type="caution">
    <text evidence="6">The sequence shown here is derived from an EMBL/GenBank/DDBJ whole genome shotgun (WGS) entry which is preliminary data.</text>
</comment>
<dbReference type="SUPFAM" id="SSF110296">
    <property type="entry name" value="Oligoxyloglucan reducing end-specific cellobiohydrolase"/>
    <property type="match status" value="2"/>
</dbReference>
<gene>
    <name evidence="6" type="ORF">KTT_10800</name>
</gene>
<dbReference type="Pfam" id="PF24517">
    <property type="entry name" value="CBM96"/>
    <property type="match status" value="2"/>
</dbReference>
<keyword evidence="3" id="KW-0732">Signal</keyword>
<name>A0A401ZWD6_9CHLR</name>
<evidence type="ECO:0000259" key="5">
    <source>
        <dbReference type="Pfam" id="PF24517"/>
    </source>
</evidence>
<keyword evidence="7" id="KW-1185">Reference proteome</keyword>
<dbReference type="InterPro" id="IPR015943">
    <property type="entry name" value="WD40/YVTN_repeat-like_dom_sf"/>
</dbReference>
<dbReference type="EMBL" id="BIFR01000001">
    <property type="protein sequence ID" value="GCE11221.1"/>
    <property type="molecule type" value="Genomic_DNA"/>
</dbReference>
<accession>A0A401ZWD6</accession>
<dbReference type="OrthoDB" id="9801859at2"/>
<dbReference type="Gene3D" id="2.60.120.970">
    <property type="match status" value="1"/>
</dbReference>
<dbReference type="PANTHER" id="PTHR43739:SF5">
    <property type="entry name" value="EXO-ALPHA-SIALIDASE"/>
    <property type="match status" value="1"/>
</dbReference>
<dbReference type="InterPro" id="IPR052025">
    <property type="entry name" value="Xyloglucanase_GH74"/>
</dbReference>
<dbReference type="Gene3D" id="2.130.10.10">
    <property type="entry name" value="YVTN repeat-like/Quinoprotein amine dehydrogenase"/>
    <property type="match status" value="2"/>
</dbReference>
<keyword evidence="2" id="KW-0964">Secreted</keyword>
<comment type="subcellular location">
    <subcellularLocation>
        <location evidence="1">Secreted</location>
    </subcellularLocation>
</comment>
<protein>
    <recommendedName>
        <fullName evidence="5">Carbohydrate-binding module family 96 domain-containing protein</fullName>
    </recommendedName>
</protein>
<organism evidence="6 7">
    <name type="scientific">Tengunoibacter tsumagoiensis</name>
    <dbReference type="NCBI Taxonomy" id="2014871"/>
    <lineage>
        <taxon>Bacteria</taxon>
        <taxon>Bacillati</taxon>
        <taxon>Chloroflexota</taxon>
        <taxon>Ktedonobacteria</taxon>
        <taxon>Ktedonobacterales</taxon>
        <taxon>Dictyobacteraceae</taxon>
        <taxon>Tengunoibacter</taxon>
    </lineage>
</organism>
<dbReference type="AlphaFoldDB" id="A0A401ZWD6"/>
<dbReference type="GO" id="GO:0005576">
    <property type="term" value="C:extracellular region"/>
    <property type="evidence" value="ECO:0007669"/>
    <property type="project" value="UniProtKB-SubCell"/>
</dbReference>
<evidence type="ECO:0000313" key="6">
    <source>
        <dbReference type="EMBL" id="GCE11221.1"/>
    </source>
</evidence>
<sequence>MHAGCMPWKRYGAFSLSIISLLVLGTLAFVSPAQKAKADDLSSTYTWKQLKTGGGGFITGLVEHPTTANLIYARADVGGAYRWNASTQQWTQLLIANNVPDPSPSDYNVESIAVSKTNDQVVYIAVGSDYSGSTAETGRILKSTNQGATWSDLSGQRWFISGNENDRTGTERLEVDPNNDNIVYFGSRRDGLWVSTNGGSNWSQVSTSQVPTGSNSGDPIGVKFVAFDPNSGTTNGKTSRIYAGVTGSGIYSSSDGGQSWSNILSTGGTPYSGSVASDNTFYTVIAGGNNTLQKYNPGSNSWANVTPNGGALYVATDPFNSQRLFVTPGGVGNGNIWRSTDGGSHWDSLNISISSADIPWITNTDETNYMSSGQISFDPQNQNKLWFPEGTGVWNATNLSDATINWNFVSDGIEEFVATNVIAPAGGKPVTGVEDRNGFYHNNVDAYPTQTILTNKFSAGMSLDYSGGHPNFIVAESTDTRGINPDQSGYSNDGGQNWTQFSGSHNYSDLYGGNIAVSATDTNNIVWLPTNNKKPYYTNDQGASWTQGASGLDNAGNLHQQIWWPAKRALDGDKVSGGTFYLYSTSNNGLFYRSTDGGQTWSQMGGSNVPSSSGNDSHVYGQVHAVPGYAGHVWVSTAQGGLAYTTNGGSDWTKLSAVQYASAFGFGQTINGSSYPTVYMYGEVNNQYGIWRSTDQGVNWDLASQYPLGIYDHVNAVSGDMNIAGRVYVGFTGNGFVYGDSNASGTGGNGGNGGNGGTGTTTTLNPSADRDSWSANSGSSAYLDASQWTTPYMKFDLSSITGSISSAKLRVYRTDVNQGNLNITAYQVNSDSWSESDASTLPAIGSSISTVPSNAVGYVEFDVTSFVKNRFSNGQVSLAFQTSVGAWSVFTSRENSANKPQLVITTASTSNTASLSAIADRDSWSSASGSDLHLNASQWNTAYVKFDLSSLSGSVSAAKFRIYRSDVGQGNLNITTFQVNSDSWSESDASTLPAIGSSISTVPSNAIGYVEFDVTNFVKSRLSGGKVTLAFQTSVGAWSGFLSRENSSNQPQLVVTTS</sequence>
<feature type="domain" description="Carbohydrate-binding module family 96" evidence="5">
    <location>
        <begin position="939"/>
        <end position="1057"/>
    </location>
</feature>
<evidence type="ECO:0000256" key="2">
    <source>
        <dbReference type="ARBA" id="ARBA00022525"/>
    </source>
</evidence>
<proteinExistence type="predicted"/>
<reference evidence="7" key="1">
    <citation type="submission" date="2018-12" db="EMBL/GenBank/DDBJ databases">
        <title>Tengunoibacter tsumagoiensis gen. nov., sp. nov., Dictyobacter kobayashii sp. nov., D. alpinus sp. nov., and D. joshuensis sp. nov. and description of Dictyobacteraceae fam. nov. within the order Ktedonobacterales isolated from Tengu-no-mugimeshi.</title>
        <authorList>
            <person name="Wang C.M."/>
            <person name="Zheng Y."/>
            <person name="Sakai Y."/>
            <person name="Toyoda A."/>
            <person name="Minakuchi Y."/>
            <person name="Abe K."/>
            <person name="Yokota A."/>
            <person name="Yabe S."/>
        </authorList>
    </citation>
    <scope>NUCLEOTIDE SEQUENCE [LARGE SCALE GENOMIC DNA]</scope>
    <source>
        <strain evidence="7">Uno3</strain>
    </source>
</reference>
<dbReference type="Proteomes" id="UP000287352">
    <property type="component" value="Unassembled WGS sequence"/>
</dbReference>
<feature type="compositionally biased region" description="Gly residues" evidence="4">
    <location>
        <begin position="748"/>
        <end position="759"/>
    </location>
</feature>
<feature type="domain" description="Carbohydrate-binding module family 96" evidence="5">
    <location>
        <begin position="790"/>
        <end position="906"/>
    </location>
</feature>
<dbReference type="InterPro" id="IPR055372">
    <property type="entry name" value="CBM96"/>
</dbReference>
<evidence type="ECO:0000256" key="4">
    <source>
        <dbReference type="SAM" id="MobiDB-lite"/>
    </source>
</evidence>
<evidence type="ECO:0000256" key="3">
    <source>
        <dbReference type="ARBA" id="ARBA00022729"/>
    </source>
</evidence>
<feature type="region of interest" description="Disordered" evidence="4">
    <location>
        <begin position="748"/>
        <end position="772"/>
    </location>
</feature>
<dbReference type="PANTHER" id="PTHR43739">
    <property type="entry name" value="XYLOGLUCANASE (EUROFUNG)"/>
    <property type="match status" value="1"/>
</dbReference>